<dbReference type="GO" id="GO:0043531">
    <property type="term" value="F:ADP binding"/>
    <property type="evidence" value="ECO:0007669"/>
    <property type="project" value="InterPro"/>
</dbReference>
<evidence type="ECO:0008006" key="7">
    <source>
        <dbReference type="Google" id="ProtNLM"/>
    </source>
</evidence>
<reference evidence="5 6" key="1">
    <citation type="journal article" date="2020" name="IScience">
        <title>Genome Sequencing of the Endangered Kingdonia uniflora (Circaeasteraceae, Ranunculales) Reveals Potential Mechanisms of Evolutionary Specialization.</title>
        <authorList>
            <person name="Sun Y."/>
            <person name="Deng T."/>
            <person name="Zhang A."/>
            <person name="Moore M.J."/>
            <person name="Landis J.B."/>
            <person name="Lin N."/>
            <person name="Zhang H."/>
            <person name="Zhang X."/>
            <person name="Huang J."/>
            <person name="Zhang X."/>
            <person name="Sun H."/>
            <person name="Wang H."/>
        </authorList>
    </citation>
    <scope>NUCLEOTIDE SEQUENCE [LARGE SCALE GENOMIC DNA]</scope>
    <source>
        <strain evidence="5">TB1705</strain>
        <tissue evidence="5">Leaf</tissue>
    </source>
</reference>
<dbReference type="GO" id="GO:0098542">
    <property type="term" value="P:defense response to other organism"/>
    <property type="evidence" value="ECO:0007669"/>
    <property type="project" value="TreeGrafter"/>
</dbReference>
<dbReference type="InterPro" id="IPR044974">
    <property type="entry name" value="Disease_R_plants"/>
</dbReference>
<evidence type="ECO:0000256" key="1">
    <source>
        <dbReference type="ARBA" id="ARBA00022737"/>
    </source>
</evidence>
<name>A0A7J7N2E6_9MAGN</name>
<dbReference type="Gene3D" id="1.10.10.10">
    <property type="entry name" value="Winged helix-like DNA-binding domain superfamily/Winged helix DNA-binding domain"/>
    <property type="match status" value="1"/>
</dbReference>
<dbReference type="PRINTS" id="PR00364">
    <property type="entry name" value="DISEASERSIST"/>
</dbReference>
<dbReference type="Pfam" id="PF23559">
    <property type="entry name" value="WHD_DRP"/>
    <property type="match status" value="1"/>
</dbReference>
<keyword evidence="6" id="KW-1185">Reference proteome</keyword>
<organism evidence="5 6">
    <name type="scientific">Kingdonia uniflora</name>
    <dbReference type="NCBI Taxonomy" id="39325"/>
    <lineage>
        <taxon>Eukaryota</taxon>
        <taxon>Viridiplantae</taxon>
        <taxon>Streptophyta</taxon>
        <taxon>Embryophyta</taxon>
        <taxon>Tracheophyta</taxon>
        <taxon>Spermatophyta</taxon>
        <taxon>Magnoliopsida</taxon>
        <taxon>Ranunculales</taxon>
        <taxon>Circaeasteraceae</taxon>
        <taxon>Kingdonia</taxon>
    </lineage>
</organism>
<evidence type="ECO:0000313" key="5">
    <source>
        <dbReference type="EMBL" id="KAF6161088.1"/>
    </source>
</evidence>
<dbReference type="PANTHER" id="PTHR23155">
    <property type="entry name" value="DISEASE RESISTANCE PROTEIN RP"/>
    <property type="match status" value="1"/>
</dbReference>
<dbReference type="FunFam" id="1.10.10.10:FF:000322">
    <property type="entry name" value="Probable disease resistance protein At1g63360"/>
    <property type="match status" value="1"/>
</dbReference>
<dbReference type="InterPro" id="IPR058922">
    <property type="entry name" value="WHD_DRP"/>
</dbReference>
<feature type="domain" description="NB-ARC" evidence="3">
    <location>
        <begin position="1"/>
        <end position="147"/>
    </location>
</feature>
<evidence type="ECO:0000259" key="3">
    <source>
        <dbReference type="Pfam" id="PF00931"/>
    </source>
</evidence>
<dbReference type="InterPro" id="IPR027417">
    <property type="entry name" value="P-loop_NTPase"/>
</dbReference>
<dbReference type="Pfam" id="PF00931">
    <property type="entry name" value="NB-ARC"/>
    <property type="match status" value="1"/>
</dbReference>
<dbReference type="Proteomes" id="UP000541444">
    <property type="component" value="Unassembled WGS sequence"/>
</dbReference>
<dbReference type="PANTHER" id="PTHR23155:SF1205">
    <property type="entry name" value="DISEASE RESISTANCE PROTEIN RPM1"/>
    <property type="match status" value="1"/>
</dbReference>
<dbReference type="OrthoDB" id="1867717at2759"/>
<keyword evidence="2" id="KW-0611">Plant defense</keyword>
<evidence type="ECO:0000313" key="6">
    <source>
        <dbReference type="Proteomes" id="UP000541444"/>
    </source>
</evidence>
<proteinExistence type="predicted"/>
<dbReference type="AlphaFoldDB" id="A0A7J7N2E6"/>
<accession>A0A7J7N2E6</accession>
<dbReference type="InterPro" id="IPR002182">
    <property type="entry name" value="NB-ARC"/>
</dbReference>
<comment type="caution">
    <text evidence="5">The sequence shown here is derived from an EMBL/GenBank/DDBJ whole genome shotgun (WGS) entry which is preliminary data.</text>
</comment>
<dbReference type="InterPro" id="IPR042197">
    <property type="entry name" value="Apaf_helical"/>
</dbReference>
<evidence type="ECO:0000259" key="4">
    <source>
        <dbReference type="Pfam" id="PF23559"/>
    </source>
</evidence>
<protein>
    <recommendedName>
        <fullName evidence="7">NB-ARC domain-containing protein</fullName>
    </recommendedName>
</protein>
<dbReference type="InterPro" id="IPR036388">
    <property type="entry name" value="WH-like_DNA-bd_sf"/>
</dbReference>
<gene>
    <name evidence="5" type="ORF">GIB67_007729</name>
</gene>
<dbReference type="EMBL" id="JACGCM010001144">
    <property type="protein sequence ID" value="KAF6161088.1"/>
    <property type="molecule type" value="Genomic_DNA"/>
</dbReference>
<feature type="domain" description="Disease resistance protein winged helix" evidence="4">
    <location>
        <begin position="240"/>
        <end position="285"/>
    </location>
</feature>
<sequence>MGGSGKSTLADKVYNVDTVKNHFEARAWINVSQVYDPKVLLQDLAKEFMDLKSEVSGKMTVEELKEKLREFLIGKKFLVVMDDVWTSDVWKVLKASFPDTKNGSRIVITTRIMEVAQQVDPVSPPHELKPLSNDDSWDLFTKKVIIAHDSTPSSEKCSFPIQLEEVGRKIVKKCGGLPLAIVLLGGLLIGKLKDCKAWSILLKRTYWQLSQDLTPCTQILALRYKDLPSYLKPCFLYLGIYPEDYEINTRRLIKMWIAEGFIVQRGNEIVEDIGEEYLEELAGRVLDLSYLSYFVLDEGLHPIVPKSLGKLVHLRYLWLSNVDVSNLKTIIRNLRNLDVRFRASTALKRVDWMNFKWQEPLNPNLHNYDSEMDIVYTREFIAYMMGNLFFSNGVTSLRAGYLAALTDYDILGASGFDWGTPIMAALYRGLDEVSVLRPGKVKKSITGFYTVLEYWFFEYCRVGMYLVKRYDRMERQNQHRLATMTQVYKIETSRGKSYYKAEHPEGSIGVSPIRPWYALVFRRSVYASDDWA</sequence>
<keyword evidence="1" id="KW-0677">Repeat</keyword>
<dbReference type="SUPFAM" id="SSF52540">
    <property type="entry name" value="P-loop containing nucleoside triphosphate hydrolases"/>
    <property type="match status" value="1"/>
</dbReference>
<dbReference type="Gene3D" id="1.10.8.430">
    <property type="entry name" value="Helical domain of apoptotic protease-activating factors"/>
    <property type="match status" value="1"/>
</dbReference>
<dbReference type="Gene3D" id="3.40.50.300">
    <property type="entry name" value="P-loop containing nucleotide triphosphate hydrolases"/>
    <property type="match status" value="1"/>
</dbReference>
<evidence type="ECO:0000256" key="2">
    <source>
        <dbReference type="ARBA" id="ARBA00022821"/>
    </source>
</evidence>